<dbReference type="Proteomes" id="UP000005113">
    <property type="component" value="Unassembled WGS sequence"/>
</dbReference>
<name>J1I6R1_9BACT</name>
<protein>
    <submittedName>
        <fullName evidence="2">Uncharacterized protein</fullName>
    </submittedName>
</protein>
<evidence type="ECO:0000313" key="3">
    <source>
        <dbReference type="Proteomes" id="UP000005113"/>
    </source>
</evidence>
<feature type="region of interest" description="Disordered" evidence="1">
    <location>
        <begin position="39"/>
        <end position="89"/>
    </location>
</feature>
<accession>J1I6R1</accession>
<proteinExistence type="predicted"/>
<feature type="compositionally biased region" description="Gly residues" evidence="1">
    <location>
        <begin position="80"/>
        <end position="89"/>
    </location>
</feature>
<gene>
    <name evidence="2" type="ORF">SapgrDRAFT_2423</name>
</gene>
<dbReference type="EMBL" id="JH719942">
    <property type="protein sequence ID" value="EJF54083.1"/>
    <property type="molecule type" value="Genomic_DNA"/>
</dbReference>
<dbReference type="AlphaFoldDB" id="J1I6R1"/>
<evidence type="ECO:0000256" key="1">
    <source>
        <dbReference type="SAM" id="MobiDB-lite"/>
    </source>
</evidence>
<organism evidence="2 3">
    <name type="scientific">Saprospira grandis DSM 2844</name>
    <dbReference type="NCBI Taxonomy" id="694433"/>
    <lineage>
        <taxon>Bacteria</taxon>
        <taxon>Pseudomonadati</taxon>
        <taxon>Bacteroidota</taxon>
        <taxon>Saprospiria</taxon>
        <taxon>Saprospirales</taxon>
        <taxon>Saprospiraceae</taxon>
        <taxon>Saprospira</taxon>
    </lineage>
</organism>
<sequence length="89" mass="9067">MARTYSFYPLDAIFLGPAALGGRALSGLASLLGPSPLSAARSGLRPPLQAPRPSSPTAQLQAASRLQASQARAKRARPAAGGGHNMLCT</sequence>
<reference evidence="3" key="1">
    <citation type="journal article" date="2012" name="Stand. Genomic Sci.">
        <title>Permanent draft genome sequence of the gliding predator Saprospira grandis strain Sa g1 (= HR1).</title>
        <authorList>
            <person name="Mavromatis K."/>
            <person name="Chertkov O."/>
            <person name="Lapidus A."/>
            <person name="Nolan M."/>
            <person name="Lucas S."/>
            <person name="Tice H."/>
            <person name="Del Rio T.G."/>
            <person name="Cheng J.F."/>
            <person name="Han C."/>
            <person name="Tapia R."/>
            <person name="Bruce D."/>
            <person name="Goodwin L.A."/>
            <person name="Pitluck S."/>
            <person name="Huntemann M."/>
            <person name="Liolios K."/>
            <person name="Pagani I."/>
            <person name="Ivanova N."/>
            <person name="Mikhailova N."/>
            <person name="Pati A."/>
            <person name="Chen A."/>
            <person name="Palaniappan K."/>
            <person name="Land M."/>
            <person name="Brambilla E.M."/>
            <person name="Rohde M."/>
            <person name="Spring S."/>
            <person name="Goker M."/>
            <person name="Detter J.C."/>
            <person name="Bristow J."/>
            <person name="Eisen J.A."/>
            <person name="Markowitz V."/>
            <person name="Hugenholtz P."/>
            <person name="Kyrpides N.C."/>
            <person name="Klenk H.P."/>
            <person name="Woyke T."/>
        </authorList>
    </citation>
    <scope>NUCLEOTIDE SEQUENCE [LARGE SCALE GENOMIC DNA]</scope>
    <source>
        <strain evidence="3">DSM 2844</strain>
    </source>
</reference>
<feature type="compositionally biased region" description="Low complexity" evidence="1">
    <location>
        <begin position="58"/>
        <end position="71"/>
    </location>
</feature>
<evidence type="ECO:0000313" key="2">
    <source>
        <dbReference type="EMBL" id="EJF54083.1"/>
    </source>
</evidence>
<dbReference type="HOGENOM" id="CLU_2452887_0_0_10"/>